<dbReference type="GO" id="GO:0046394">
    <property type="term" value="P:carboxylic acid biosynthetic process"/>
    <property type="evidence" value="ECO:0007669"/>
    <property type="project" value="UniProtKB-ARBA"/>
</dbReference>
<comment type="similarity">
    <text evidence="2">Belongs to the class-IV pyridoxal-phosphate-dependent aminotransferase family.</text>
</comment>
<evidence type="ECO:0000256" key="1">
    <source>
        <dbReference type="ARBA" id="ARBA00001933"/>
    </source>
</evidence>
<evidence type="ECO:0008006" key="6">
    <source>
        <dbReference type="Google" id="ProtNLM"/>
    </source>
</evidence>
<dbReference type="FunFam" id="3.20.10.10:FF:000002">
    <property type="entry name" value="D-alanine aminotransferase"/>
    <property type="match status" value="1"/>
</dbReference>
<dbReference type="InterPro" id="IPR043132">
    <property type="entry name" value="BCAT-like_C"/>
</dbReference>
<dbReference type="EMBL" id="MFMA01000022">
    <property type="protein sequence ID" value="OGG73943.1"/>
    <property type="molecule type" value="Genomic_DNA"/>
</dbReference>
<evidence type="ECO:0000313" key="5">
    <source>
        <dbReference type="Proteomes" id="UP000178427"/>
    </source>
</evidence>
<evidence type="ECO:0000313" key="4">
    <source>
        <dbReference type="EMBL" id="OGG73943.1"/>
    </source>
</evidence>
<dbReference type="Proteomes" id="UP000178427">
    <property type="component" value="Unassembled WGS sequence"/>
</dbReference>
<protein>
    <recommendedName>
        <fullName evidence="6">Aminotransferase class IV</fullName>
    </recommendedName>
</protein>
<keyword evidence="3" id="KW-0663">Pyridoxal phosphate</keyword>
<dbReference type="InterPro" id="IPR036038">
    <property type="entry name" value="Aminotransferase-like"/>
</dbReference>
<dbReference type="STRING" id="1798513.A3A40_01290"/>
<dbReference type="Gene3D" id="3.20.10.10">
    <property type="entry name" value="D-amino Acid Aminotransferase, subunit A, domain 2"/>
    <property type="match status" value="1"/>
</dbReference>
<dbReference type="GO" id="GO:0003824">
    <property type="term" value="F:catalytic activity"/>
    <property type="evidence" value="ECO:0007669"/>
    <property type="project" value="InterPro"/>
</dbReference>
<proteinExistence type="inferred from homology"/>
<organism evidence="4 5">
    <name type="scientific">Candidatus Kaiserbacteria bacterium RIFCSPLOWO2_01_FULL_54_20</name>
    <dbReference type="NCBI Taxonomy" id="1798513"/>
    <lineage>
        <taxon>Bacteria</taxon>
        <taxon>Candidatus Kaiseribacteriota</taxon>
    </lineage>
</organism>
<comment type="caution">
    <text evidence="4">The sequence shown here is derived from an EMBL/GenBank/DDBJ whole genome shotgun (WGS) entry which is preliminary data.</text>
</comment>
<accession>A0A1F6EJW7</accession>
<dbReference type="InterPro" id="IPR001544">
    <property type="entry name" value="Aminotrans_IV"/>
</dbReference>
<sequence>MLQSYLAYKKAKEHGAYDALLINRSGCITEGTRTNFFCIKERTLYSPPESEILLGVTRKAVLTAARRGGFSVEEKNIRLYDLADYDGAFITSTSSKIIPIRSIGDHVFGERPEALKELMSVFDNFLDECRGTLA</sequence>
<dbReference type="InterPro" id="IPR050571">
    <property type="entry name" value="Class-IV_PLP-Dep_Aminotrnsfr"/>
</dbReference>
<dbReference type="Pfam" id="PF01063">
    <property type="entry name" value="Aminotran_4"/>
    <property type="match status" value="1"/>
</dbReference>
<dbReference type="SUPFAM" id="SSF56752">
    <property type="entry name" value="D-aminoacid aminotransferase-like PLP-dependent enzymes"/>
    <property type="match status" value="1"/>
</dbReference>
<gene>
    <name evidence="4" type="ORF">A3A40_01290</name>
</gene>
<name>A0A1F6EJW7_9BACT</name>
<reference evidence="4 5" key="1">
    <citation type="journal article" date="2016" name="Nat. Commun.">
        <title>Thousands of microbial genomes shed light on interconnected biogeochemical processes in an aquifer system.</title>
        <authorList>
            <person name="Anantharaman K."/>
            <person name="Brown C.T."/>
            <person name="Hug L.A."/>
            <person name="Sharon I."/>
            <person name="Castelle C.J."/>
            <person name="Probst A.J."/>
            <person name="Thomas B.C."/>
            <person name="Singh A."/>
            <person name="Wilkins M.J."/>
            <person name="Karaoz U."/>
            <person name="Brodie E.L."/>
            <person name="Williams K.H."/>
            <person name="Hubbard S.S."/>
            <person name="Banfield J.F."/>
        </authorList>
    </citation>
    <scope>NUCLEOTIDE SEQUENCE [LARGE SCALE GENOMIC DNA]</scope>
</reference>
<evidence type="ECO:0000256" key="2">
    <source>
        <dbReference type="ARBA" id="ARBA00009320"/>
    </source>
</evidence>
<dbReference type="PANTHER" id="PTHR42743:SF11">
    <property type="entry name" value="AMINODEOXYCHORISMATE LYASE"/>
    <property type="match status" value="1"/>
</dbReference>
<dbReference type="GO" id="GO:0008652">
    <property type="term" value="P:amino acid biosynthetic process"/>
    <property type="evidence" value="ECO:0007669"/>
    <property type="project" value="UniProtKB-ARBA"/>
</dbReference>
<dbReference type="AlphaFoldDB" id="A0A1F6EJW7"/>
<evidence type="ECO:0000256" key="3">
    <source>
        <dbReference type="ARBA" id="ARBA00022898"/>
    </source>
</evidence>
<comment type="cofactor">
    <cofactor evidence="1">
        <name>pyridoxal 5'-phosphate</name>
        <dbReference type="ChEBI" id="CHEBI:597326"/>
    </cofactor>
</comment>
<dbReference type="PANTHER" id="PTHR42743">
    <property type="entry name" value="AMINO-ACID AMINOTRANSFERASE"/>
    <property type="match status" value="1"/>
</dbReference>